<dbReference type="InterPro" id="IPR014001">
    <property type="entry name" value="Helicase_ATP-bd"/>
</dbReference>
<evidence type="ECO:0000256" key="2">
    <source>
        <dbReference type="ARBA" id="ARBA00022801"/>
    </source>
</evidence>
<accession>K0RBD1</accession>
<dbReference type="PROSITE" id="PS51192">
    <property type="entry name" value="HELICASE_ATP_BIND_1"/>
    <property type="match status" value="1"/>
</dbReference>
<evidence type="ECO:0000313" key="9">
    <source>
        <dbReference type="EMBL" id="EJK46396.1"/>
    </source>
</evidence>
<dbReference type="InterPro" id="IPR007502">
    <property type="entry name" value="Helicase-assoc_dom"/>
</dbReference>
<gene>
    <name evidence="9" type="ORF">THAOC_34931</name>
</gene>
<feature type="zinc finger region" description="C3H1-type" evidence="5">
    <location>
        <begin position="726"/>
        <end position="756"/>
    </location>
</feature>
<dbReference type="GO" id="GO:0005524">
    <property type="term" value="F:ATP binding"/>
    <property type="evidence" value="ECO:0007669"/>
    <property type="project" value="UniProtKB-KW"/>
</dbReference>
<evidence type="ECO:0000259" key="8">
    <source>
        <dbReference type="PROSITE" id="PS51194"/>
    </source>
</evidence>
<evidence type="ECO:0000256" key="4">
    <source>
        <dbReference type="ARBA" id="ARBA00022840"/>
    </source>
</evidence>
<dbReference type="PANTHER" id="PTHR18934:SF221">
    <property type="entry name" value="ATP-DEPENDENT RNA HELICASE DHX34-RELATED"/>
    <property type="match status" value="1"/>
</dbReference>
<dbReference type="Pfam" id="PF00271">
    <property type="entry name" value="Helicase_C"/>
    <property type="match status" value="1"/>
</dbReference>
<dbReference type="SMART" id="SM00487">
    <property type="entry name" value="DEXDc"/>
    <property type="match status" value="1"/>
</dbReference>
<dbReference type="Proteomes" id="UP000266841">
    <property type="component" value="Unassembled WGS sequence"/>
</dbReference>
<feature type="domain" description="C3H1-type" evidence="6">
    <location>
        <begin position="726"/>
        <end position="756"/>
    </location>
</feature>
<sequence>MPASLSPSVERRIVDKVSQNKLTIVCGPTGCGKSSLVPQALLEGIGGPILCTQPRRLAVVAVASYVAKQRNTALGGEEVGYHVGQDRCASDQTQLLFVTAGVLLADLKAKSIAALSRYKVVIIDECHERSCESDLVITIIREFLSQSRENRIKLVLMSATFNHEQYKSYFSGVNGCEFIDTINLQTANQIDSTHRRVDVHYLEDIKDVMSRTTSINRHEYMQFYEAMRNPNWELTNTDGGKALSYQLLIFVRALVKLLDEIELQHSVFLIFAPTYRHLEQMYNILISSSPRYDIDVLHSAIDIEDCLESMECASKISKRKILIASAIADSSITIENVGVVIDTCRSLEVKWDNDKLRYNAQTVWSSRAICDQRKGRTGRTCAGEVYRLVPYGFFATQMTPFERPKLELASCRDEILGLLSAANKVMSDPMALLKKTLDPPSSETVDKAVKYLQEIGSCIGSVGRRRTKLQITEHGKLLSSLPFTVEEAELVVVGAKKGLLHEALALVAISSSRPQPIVNAFGSDEANKLNLSRFFSVTNPNDPKSVALAQLAAYICWYESFLSIRRHEMKQHFAHKSSSDGQPNHFFGNFSLTHDDPLTFNISAWTHEVDAANSEWCRNHFINPSSVKSISQFVDVTMRTLYRSEFEPDWLKHQPLEPRWNSDIAIDSTENDVFTALYGCLNAQELTGTLIQLQSGKLRSVKKKRKPEEYACVHFLNGCKFLFVPPTVRRMCVFSISMIALVCRFGESCKNRHDLSAPRPVSVWLESSCVGASSSFCCQPCRFFAQGNCTKLSCPFSHADEDFEDDVTCEITPRIYGNNQDGGPVQWFKQASKTLLLIGSTANFRASLDALQSAPRLVLTGPSSEMAHFQNAFTQDQLHSISKIAYMFPTTSTSASETENASFLRALLMSASTVFDSKRLDPRHFEFAIALHSDQFFRWNVLSMAQDANLVFHSYEELRLSAFPRYNFKPNKMRVIAPRFYVFRSKKHVQDPQSKSVAIQKDSTYGIELEMSSSAEWTREAICMDLRKYGIAMANIDSFSEGKQTLTCWKLVGDGSIACSVREPNCNRFELVSPILKAEVGIGATTNILKMMSQYNIQLNRSMGFHVHYDVSRFDATDIAKICARFLQFEEAIDLIMPKSRRTGSAESNAYFQSNLKAAIAVLSTNEENVFGLLSQCETVEDLAMIMNPAKLPSHDPRYFKLNFQNLVNGRQPTIEFRQHSSTANPEKVEAWIKFVVRFCENAVSSELPAFVYSRRSADESFQDLFQFIIRDTVLYSFYRKRKYELSLERGDDCNCNGPCFGK</sequence>
<dbReference type="InterPro" id="IPR011545">
    <property type="entry name" value="DEAD/DEAH_box_helicase_dom"/>
</dbReference>
<feature type="domain" description="Helicase C-terminal" evidence="8">
    <location>
        <begin position="253"/>
        <end position="438"/>
    </location>
</feature>
<dbReference type="OrthoDB" id="66977at2759"/>
<dbReference type="InterPro" id="IPR022025">
    <property type="entry name" value="Amidoligase_2"/>
</dbReference>
<dbReference type="SMART" id="SM00847">
    <property type="entry name" value="HA2"/>
    <property type="match status" value="1"/>
</dbReference>
<dbReference type="PANTHER" id="PTHR18934">
    <property type="entry name" value="ATP-DEPENDENT RNA HELICASE"/>
    <property type="match status" value="1"/>
</dbReference>
<proteinExistence type="predicted"/>
<feature type="zinc finger region" description="C3H1-type" evidence="5">
    <location>
        <begin position="780"/>
        <end position="801"/>
    </location>
</feature>
<dbReference type="Gene3D" id="4.10.1000.10">
    <property type="entry name" value="Zinc finger, CCCH-type"/>
    <property type="match status" value="1"/>
</dbReference>
<dbReference type="InterPro" id="IPR001650">
    <property type="entry name" value="Helicase_C-like"/>
</dbReference>
<feature type="domain" description="C3H1-type" evidence="6">
    <location>
        <begin position="780"/>
        <end position="801"/>
    </location>
</feature>
<keyword evidence="10" id="KW-1185">Reference proteome</keyword>
<name>K0RBD1_THAOC</name>
<organism evidence="9 10">
    <name type="scientific">Thalassiosira oceanica</name>
    <name type="common">Marine diatom</name>
    <dbReference type="NCBI Taxonomy" id="159749"/>
    <lineage>
        <taxon>Eukaryota</taxon>
        <taxon>Sar</taxon>
        <taxon>Stramenopiles</taxon>
        <taxon>Ochrophyta</taxon>
        <taxon>Bacillariophyta</taxon>
        <taxon>Coscinodiscophyceae</taxon>
        <taxon>Thalassiosirophycidae</taxon>
        <taxon>Thalassiosirales</taxon>
        <taxon>Thalassiosiraceae</taxon>
        <taxon>Thalassiosira</taxon>
    </lineage>
</organism>
<dbReference type="SMART" id="SM00490">
    <property type="entry name" value="HELICc"/>
    <property type="match status" value="1"/>
</dbReference>
<dbReference type="Gene3D" id="1.20.120.1080">
    <property type="match status" value="1"/>
</dbReference>
<comment type="caution">
    <text evidence="9">The sequence shown here is derived from an EMBL/GenBank/DDBJ whole genome shotgun (WGS) entry which is preliminary data.</text>
</comment>
<keyword evidence="4" id="KW-0067">ATP-binding</keyword>
<keyword evidence="2" id="KW-0378">Hydrolase</keyword>
<keyword evidence="1" id="KW-0547">Nucleotide-binding</keyword>
<dbReference type="InterPro" id="IPR027417">
    <property type="entry name" value="P-loop_NTPase"/>
</dbReference>
<dbReference type="PROSITE" id="PS51194">
    <property type="entry name" value="HELICASE_CTER"/>
    <property type="match status" value="1"/>
</dbReference>
<evidence type="ECO:0000256" key="3">
    <source>
        <dbReference type="ARBA" id="ARBA00022806"/>
    </source>
</evidence>
<dbReference type="GO" id="GO:0016787">
    <property type="term" value="F:hydrolase activity"/>
    <property type="evidence" value="ECO:0007669"/>
    <property type="project" value="UniProtKB-KW"/>
</dbReference>
<keyword evidence="5" id="KW-0862">Zinc</keyword>
<evidence type="ECO:0000256" key="1">
    <source>
        <dbReference type="ARBA" id="ARBA00022741"/>
    </source>
</evidence>
<dbReference type="CDD" id="cd17917">
    <property type="entry name" value="DEXHc_RHA-like"/>
    <property type="match status" value="1"/>
</dbReference>
<keyword evidence="5" id="KW-0479">Metal-binding</keyword>
<dbReference type="Pfam" id="PF00270">
    <property type="entry name" value="DEAD"/>
    <property type="match status" value="1"/>
</dbReference>
<keyword evidence="5" id="KW-0863">Zinc-finger</keyword>
<dbReference type="GO" id="GO:0008270">
    <property type="term" value="F:zinc ion binding"/>
    <property type="evidence" value="ECO:0007669"/>
    <property type="project" value="UniProtKB-KW"/>
</dbReference>
<evidence type="ECO:0000259" key="7">
    <source>
        <dbReference type="PROSITE" id="PS51192"/>
    </source>
</evidence>
<dbReference type="Pfam" id="PF12224">
    <property type="entry name" value="Amidoligase_2"/>
    <property type="match status" value="1"/>
</dbReference>
<evidence type="ECO:0000256" key="5">
    <source>
        <dbReference type="PROSITE-ProRule" id="PRU00723"/>
    </source>
</evidence>
<dbReference type="GO" id="GO:0004386">
    <property type="term" value="F:helicase activity"/>
    <property type="evidence" value="ECO:0007669"/>
    <property type="project" value="UniProtKB-KW"/>
</dbReference>
<dbReference type="SUPFAM" id="SSF52540">
    <property type="entry name" value="P-loop containing nucleoside triphosphate hydrolases"/>
    <property type="match status" value="1"/>
</dbReference>
<dbReference type="eggNOG" id="KOG0920">
    <property type="taxonomic scope" value="Eukaryota"/>
</dbReference>
<reference evidence="9 10" key="1">
    <citation type="journal article" date="2012" name="Genome Biol.">
        <title>Genome and low-iron response of an oceanic diatom adapted to chronic iron limitation.</title>
        <authorList>
            <person name="Lommer M."/>
            <person name="Specht M."/>
            <person name="Roy A.S."/>
            <person name="Kraemer L."/>
            <person name="Andreson R."/>
            <person name="Gutowska M.A."/>
            <person name="Wolf J."/>
            <person name="Bergner S.V."/>
            <person name="Schilhabel M.B."/>
            <person name="Klostermeier U.C."/>
            <person name="Beiko R.G."/>
            <person name="Rosenstiel P."/>
            <person name="Hippler M."/>
            <person name="Laroche J."/>
        </authorList>
    </citation>
    <scope>NUCLEOTIDE SEQUENCE [LARGE SCALE GENOMIC DNA]</scope>
    <source>
        <strain evidence="9 10">CCMP1005</strain>
    </source>
</reference>
<feature type="domain" description="Helicase ATP-binding" evidence="7">
    <location>
        <begin position="14"/>
        <end position="179"/>
    </location>
</feature>
<keyword evidence="3" id="KW-0347">Helicase</keyword>
<evidence type="ECO:0008006" key="11">
    <source>
        <dbReference type="Google" id="ProtNLM"/>
    </source>
</evidence>
<evidence type="ECO:0000313" key="10">
    <source>
        <dbReference type="Proteomes" id="UP000266841"/>
    </source>
</evidence>
<dbReference type="Gene3D" id="3.40.50.300">
    <property type="entry name" value="P-loop containing nucleotide triphosphate hydrolases"/>
    <property type="match status" value="2"/>
</dbReference>
<dbReference type="EMBL" id="AGNL01047782">
    <property type="protein sequence ID" value="EJK46396.1"/>
    <property type="molecule type" value="Genomic_DNA"/>
</dbReference>
<dbReference type="GO" id="GO:0003723">
    <property type="term" value="F:RNA binding"/>
    <property type="evidence" value="ECO:0007669"/>
    <property type="project" value="TreeGrafter"/>
</dbReference>
<dbReference type="PROSITE" id="PS50103">
    <property type="entry name" value="ZF_C3H1"/>
    <property type="match status" value="2"/>
</dbReference>
<protein>
    <recommendedName>
        <fullName evidence="11">RNA helicase</fullName>
    </recommendedName>
</protein>
<dbReference type="InterPro" id="IPR000571">
    <property type="entry name" value="Znf_CCCH"/>
</dbReference>
<evidence type="ECO:0000259" key="6">
    <source>
        <dbReference type="PROSITE" id="PS50103"/>
    </source>
</evidence>